<keyword evidence="2" id="KW-0489">Methyltransferase</keyword>
<name>A0A0F9KDV9_9ZZZZ</name>
<keyword evidence="3" id="KW-0808">Transferase</keyword>
<dbReference type="InterPro" id="IPR010426">
    <property type="entry name" value="MTTB_MeTrfase"/>
</dbReference>
<reference evidence="4" key="1">
    <citation type="journal article" date="2015" name="Nature">
        <title>Complex archaea that bridge the gap between prokaryotes and eukaryotes.</title>
        <authorList>
            <person name="Spang A."/>
            <person name="Saw J.H."/>
            <person name="Jorgensen S.L."/>
            <person name="Zaremba-Niedzwiedzka K."/>
            <person name="Martijn J."/>
            <person name="Lind A.E."/>
            <person name="van Eijk R."/>
            <person name="Schleper C."/>
            <person name="Guy L."/>
            <person name="Ettema T.J."/>
        </authorList>
    </citation>
    <scope>NUCLEOTIDE SEQUENCE</scope>
</reference>
<dbReference type="GO" id="GO:0015948">
    <property type="term" value="P:methanogenesis"/>
    <property type="evidence" value="ECO:0007669"/>
    <property type="project" value="InterPro"/>
</dbReference>
<evidence type="ECO:0008006" key="5">
    <source>
        <dbReference type="Google" id="ProtNLM"/>
    </source>
</evidence>
<comment type="caution">
    <text evidence="4">The sequence shown here is derived from an EMBL/GenBank/DDBJ whole genome shotgun (WGS) entry which is preliminary data.</text>
</comment>
<dbReference type="Pfam" id="PF06253">
    <property type="entry name" value="MTTB"/>
    <property type="match status" value="1"/>
</dbReference>
<protein>
    <recommendedName>
        <fullName evidence="5">Trimethylamine methyltransferase</fullName>
    </recommendedName>
</protein>
<evidence type="ECO:0000256" key="1">
    <source>
        <dbReference type="ARBA" id="ARBA00007137"/>
    </source>
</evidence>
<dbReference type="EMBL" id="LAZR01009400">
    <property type="protein sequence ID" value="KKM72821.1"/>
    <property type="molecule type" value="Genomic_DNA"/>
</dbReference>
<comment type="similarity">
    <text evidence="1">Belongs to the trimethylamine methyltransferase family.</text>
</comment>
<dbReference type="InterPro" id="IPR038601">
    <property type="entry name" value="MttB-like_sf"/>
</dbReference>
<evidence type="ECO:0000256" key="2">
    <source>
        <dbReference type="ARBA" id="ARBA00022603"/>
    </source>
</evidence>
<dbReference type="Gene3D" id="3.20.20.480">
    <property type="entry name" value="Trimethylamine methyltransferase-like"/>
    <property type="match status" value="1"/>
</dbReference>
<sequence>MTALIAALSGYTLVQFLGGIYGELTAHPVQAIIDDDIAGAIGRFLQGVEVSHETIALDLIEKIGPIPGFFLNTEHTRKWWKKEQFMPKVSDRLAYPDEWMNKGKKSELDYSKERMETILATHKVEVPLTQNHEDEIEKILKEAREYYKKKGLV</sequence>
<proteinExistence type="inferred from homology"/>
<organism evidence="4">
    <name type="scientific">marine sediment metagenome</name>
    <dbReference type="NCBI Taxonomy" id="412755"/>
    <lineage>
        <taxon>unclassified sequences</taxon>
        <taxon>metagenomes</taxon>
        <taxon>ecological metagenomes</taxon>
    </lineage>
</organism>
<gene>
    <name evidence="4" type="ORF">LCGC14_1416670</name>
</gene>
<evidence type="ECO:0000313" key="4">
    <source>
        <dbReference type="EMBL" id="KKM72821.1"/>
    </source>
</evidence>
<accession>A0A0F9KDV9</accession>
<evidence type="ECO:0000256" key="3">
    <source>
        <dbReference type="ARBA" id="ARBA00022679"/>
    </source>
</evidence>
<dbReference type="GO" id="GO:0032259">
    <property type="term" value="P:methylation"/>
    <property type="evidence" value="ECO:0007669"/>
    <property type="project" value="UniProtKB-KW"/>
</dbReference>
<dbReference type="AlphaFoldDB" id="A0A0F9KDV9"/>
<dbReference type="GO" id="GO:0008168">
    <property type="term" value="F:methyltransferase activity"/>
    <property type="evidence" value="ECO:0007669"/>
    <property type="project" value="UniProtKB-KW"/>
</dbReference>